<organism evidence="1">
    <name type="scientific">Sesamum radiatum</name>
    <name type="common">Black benniseed</name>
    <dbReference type="NCBI Taxonomy" id="300843"/>
    <lineage>
        <taxon>Eukaryota</taxon>
        <taxon>Viridiplantae</taxon>
        <taxon>Streptophyta</taxon>
        <taxon>Embryophyta</taxon>
        <taxon>Tracheophyta</taxon>
        <taxon>Spermatophyta</taxon>
        <taxon>Magnoliopsida</taxon>
        <taxon>eudicotyledons</taxon>
        <taxon>Gunneridae</taxon>
        <taxon>Pentapetalae</taxon>
        <taxon>asterids</taxon>
        <taxon>lamiids</taxon>
        <taxon>Lamiales</taxon>
        <taxon>Pedaliaceae</taxon>
        <taxon>Sesamum</taxon>
    </lineage>
</organism>
<proteinExistence type="predicted"/>
<reference evidence="1" key="1">
    <citation type="submission" date="2020-06" db="EMBL/GenBank/DDBJ databases">
        <authorList>
            <person name="Li T."/>
            <person name="Hu X."/>
            <person name="Zhang T."/>
            <person name="Song X."/>
            <person name="Zhang H."/>
            <person name="Dai N."/>
            <person name="Sheng W."/>
            <person name="Hou X."/>
            <person name="Wei L."/>
        </authorList>
    </citation>
    <scope>NUCLEOTIDE SEQUENCE</scope>
    <source>
        <strain evidence="1">G02</strain>
        <tissue evidence="1">Leaf</tissue>
    </source>
</reference>
<dbReference type="EMBL" id="JACGWJ010000019">
    <property type="protein sequence ID" value="KAL0345322.1"/>
    <property type="molecule type" value="Genomic_DNA"/>
</dbReference>
<gene>
    <name evidence="1" type="ORF">Sradi_4363500</name>
</gene>
<sequence>MCGAEDFIDGVSINCFSGDILGVLGTPPRSFRVRRFRLGRKRRRCLESASAVARLWFQLYCASNSSAMCGRMELKLCGYDEEVVGYATVQAARDLDVG</sequence>
<protein>
    <submittedName>
        <fullName evidence="1">Uncharacterized protein</fullName>
    </submittedName>
</protein>
<accession>A0AAW2NPC7</accession>
<comment type="caution">
    <text evidence="1">The sequence shown here is derived from an EMBL/GenBank/DDBJ whole genome shotgun (WGS) entry which is preliminary data.</text>
</comment>
<dbReference type="AlphaFoldDB" id="A0AAW2NPC7"/>
<name>A0AAW2NPC7_SESRA</name>
<evidence type="ECO:0000313" key="1">
    <source>
        <dbReference type="EMBL" id="KAL0345322.1"/>
    </source>
</evidence>
<reference evidence="1" key="2">
    <citation type="journal article" date="2024" name="Plant">
        <title>Genomic evolution and insights into agronomic trait innovations of Sesamum species.</title>
        <authorList>
            <person name="Miao H."/>
            <person name="Wang L."/>
            <person name="Qu L."/>
            <person name="Liu H."/>
            <person name="Sun Y."/>
            <person name="Le M."/>
            <person name="Wang Q."/>
            <person name="Wei S."/>
            <person name="Zheng Y."/>
            <person name="Lin W."/>
            <person name="Duan Y."/>
            <person name="Cao H."/>
            <person name="Xiong S."/>
            <person name="Wang X."/>
            <person name="Wei L."/>
            <person name="Li C."/>
            <person name="Ma Q."/>
            <person name="Ju M."/>
            <person name="Zhao R."/>
            <person name="Li G."/>
            <person name="Mu C."/>
            <person name="Tian Q."/>
            <person name="Mei H."/>
            <person name="Zhang T."/>
            <person name="Gao T."/>
            <person name="Zhang H."/>
        </authorList>
    </citation>
    <scope>NUCLEOTIDE SEQUENCE</scope>
    <source>
        <strain evidence="1">G02</strain>
    </source>
</reference>